<dbReference type="PANTHER" id="PTHR30302">
    <property type="entry name" value="HYDROGENASE 1 MATURATION PROTEASE"/>
    <property type="match status" value="1"/>
</dbReference>
<dbReference type="OrthoDB" id="9808862at2"/>
<organism evidence="1 2">
    <name type="scientific">Nitrosomonas marina</name>
    <dbReference type="NCBI Taxonomy" id="917"/>
    <lineage>
        <taxon>Bacteria</taxon>
        <taxon>Pseudomonadati</taxon>
        <taxon>Pseudomonadota</taxon>
        <taxon>Betaproteobacteria</taxon>
        <taxon>Nitrosomonadales</taxon>
        <taxon>Nitrosomonadaceae</taxon>
        <taxon>Nitrosomonas</taxon>
    </lineage>
</organism>
<dbReference type="AlphaFoldDB" id="A0A1I0BN96"/>
<keyword evidence="2" id="KW-1185">Reference proteome</keyword>
<dbReference type="PANTHER" id="PTHR30302:SF5">
    <property type="entry name" value="SLR1876 PROTEIN"/>
    <property type="match status" value="1"/>
</dbReference>
<accession>A0A1I0BN96</accession>
<dbReference type="CDD" id="cd06066">
    <property type="entry name" value="H2MP_NAD-link-bidir"/>
    <property type="match status" value="1"/>
</dbReference>
<gene>
    <name evidence="1" type="ORF">SAMN05216326_11168</name>
</gene>
<proteinExistence type="predicted"/>
<keyword evidence="1" id="KW-0378">Hydrolase</keyword>
<keyword evidence="1" id="KW-0645">Protease</keyword>
<evidence type="ECO:0000313" key="1">
    <source>
        <dbReference type="EMBL" id="SET08481.1"/>
    </source>
</evidence>
<dbReference type="GO" id="GO:0016485">
    <property type="term" value="P:protein processing"/>
    <property type="evidence" value="ECO:0007669"/>
    <property type="project" value="TreeGrafter"/>
</dbReference>
<dbReference type="InterPro" id="IPR000671">
    <property type="entry name" value="Peptidase_A31"/>
</dbReference>
<sequence>MKRLLIFGYGNPGRGDDVLGLLCVEKTVLSECENVSCRSDMQLLVEHVTDLQGQDEVIFVDADVSCTEPFVFSTICAQKDDSYTSHALTPAALLYVYQLVYQRDAPAAFLLRIRGYNFALGDRLSEKAAKNLELAIRFIDRRYKHSRVLFD</sequence>
<dbReference type="InterPro" id="IPR023430">
    <property type="entry name" value="Pept_HybD-like_dom_sf"/>
</dbReference>
<dbReference type="SUPFAM" id="SSF53163">
    <property type="entry name" value="HybD-like"/>
    <property type="match status" value="1"/>
</dbReference>
<reference evidence="2" key="1">
    <citation type="submission" date="2016-10" db="EMBL/GenBank/DDBJ databases">
        <authorList>
            <person name="Varghese N."/>
            <person name="Submissions S."/>
        </authorList>
    </citation>
    <scope>NUCLEOTIDE SEQUENCE [LARGE SCALE GENOMIC DNA]</scope>
    <source>
        <strain evidence="2">Nm71</strain>
    </source>
</reference>
<dbReference type="GO" id="GO:0008047">
    <property type="term" value="F:enzyme activator activity"/>
    <property type="evidence" value="ECO:0007669"/>
    <property type="project" value="InterPro"/>
</dbReference>
<dbReference type="EMBL" id="FOIA01000011">
    <property type="protein sequence ID" value="SET08481.1"/>
    <property type="molecule type" value="Genomic_DNA"/>
</dbReference>
<dbReference type="RefSeq" id="WP_090657987.1">
    <property type="nucleotide sequence ID" value="NZ_FOIA01000011.1"/>
</dbReference>
<dbReference type="Gene3D" id="3.40.50.1450">
    <property type="entry name" value="HybD-like"/>
    <property type="match status" value="1"/>
</dbReference>
<dbReference type="GO" id="GO:0004175">
    <property type="term" value="F:endopeptidase activity"/>
    <property type="evidence" value="ECO:0007669"/>
    <property type="project" value="TreeGrafter"/>
</dbReference>
<protein>
    <submittedName>
        <fullName evidence="1">Hydrogenase maturation protease</fullName>
    </submittedName>
</protein>
<dbReference type="Proteomes" id="UP000199345">
    <property type="component" value="Unassembled WGS sequence"/>
</dbReference>
<evidence type="ECO:0000313" key="2">
    <source>
        <dbReference type="Proteomes" id="UP000199345"/>
    </source>
</evidence>
<dbReference type="NCBIfam" id="TIGR00072">
    <property type="entry name" value="hydrog_prot"/>
    <property type="match status" value="1"/>
</dbReference>
<name>A0A1I0BN96_9PROT</name>